<evidence type="ECO:0000256" key="7">
    <source>
        <dbReference type="ARBA" id="ARBA00022679"/>
    </source>
</evidence>
<evidence type="ECO:0000256" key="5">
    <source>
        <dbReference type="ARBA" id="ARBA00010441"/>
    </source>
</evidence>
<dbReference type="Proteomes" id="UP000002280">
    <property type="component" value="Chromosome 3"/>
</dbReference>
<evidence type="ECO:0000313" key="30">
    <source>
        <dbReference type="Proteomes" id="UP000002280"/>
    </source>
</evidence>
<feature type="transmembrane region" description="Helical" evidence="28">
    <location>
        <begin position="79"/>
        <end position="102"/>
    </location>
</feature>
<keyword evidence="9" id="KW-0479">Metal-binding</keyword>
<dbReference type="Bgee" id="ENSMODG00000028474">
    <property type="expression patterns" value="Expressed in extraembryonic membrane and 16 other cell types or tissues"/>
</dbReference>
<keyword evidence="16 28" id="KW-0472">Membrane</keyword>
<dbReference type="GO" id="GO:0046872">
    <property type="term" value="F:metal ion binding"/>
    <property type="evidence" value="ECO:0007669"/>
    <property type="project" value="UniProtKB-KW"/>
</dbReference>
<feature type="transmembrane region" description="Helical" evidence="28">
    <location>
        <begin position="292"/>
        <end position="315"/>
    </location>
</feature>
<keyword evidence="18" id="KW-0464">Manganese</keyword>
<evidence type="ECO:0000256" key="20">
    <source>
        <dbReference type="ARBA" id="ARBA00037891"/>
    </source>
</evidence>
<keyword evidence="13 28" id="KW-1133">Transmembrane helix</keyword>
<comment type="cofactor">
    <cofactor evidence="1">
        <name>Mn(2+)</name>
        <dbReference type="ChEBI" id="CHEBI:29035"/>
    </cofactor>
</comment>
<evidence type="ECO:0000256" key="19">
    <source>
        <dbReference type="ARBA" id="ARBA00023264"/>
    </source>
</evidence>
<keyword evidence="17" id="KW-0594">Phospholipid biosynthesis</keyword>
<sequence>MISGRRPSCCSFRGYLGRAAAPGDSPSSRSQRLGSNMLQLRYVTEQQLAGFDQYQYNAVDTNPLSMYVMQHLWNRIVKIVPLWIAPNLLTFSGFLLLLINYFVLCFYDWDYTASGSELIPNWVWWFAAFSTFSAYALDSIDGKHARRTQSSSPLGELFDHGLDSWATSLFTLSWFSVCVSPVDSPGFSEHKMFLLLSIILLNFMLSHWEKYNTGVLFLPWGYDLSQVMLVGGYLLTAIVGVEIWHKPLVFGYYAPSVTLALVIACSIFLSLPQTMYNIYTAYQKKTLKKDSLYEALLPLVSPTLLFSLLTIWVTLSPCDILIKQPRLFLFMVGVAFSSVACRVIICQMSNTRSESFHSLLFPLALVVFAAVTGLLGKLEESAFMAFTALLTLAHVHYGVCVGRQLSQHLNIYIFSMKKRAQE</sequence>
<feature type="transmembrane region" description="Helical" evidence="28">
    <location>
        <begin position="250"/>
        <end position="271"/>
    </location>
</feature>
<keyword evidence="19" id="KW-1208">Phospholipid metabolism</keyword>
<feature type="transmembrane region" description="Helical" evidence="28">
    <location>
        <begin position="327"/>
        <end position="345"/>
    </location>
</feature>
<evidence type="ECO:0000256" key="23">
    <source>
        <dbReference type="ARBA" id="ARBA00052094"/>
    </source>
</evidence>
<evidence type="ECO:0000256" key="11">
    <source>
        <dbReference type="ARBA" id="ARBA00022842"/>
    </source>
</evidence>
<keyword evidence="12" id="KW-0712">Selenocysteine</keyword>
<keyword evidence="8 28" id="KW-0812">Transmembrane</keyword>
<comment type="function">
    <text evidence="24">Ethanolaminephosphotransferase that catalyzes the transfer of phosphoethanolamine (PE) from CDP-ethanolamine to lipid acceptors, the final step in the synthesis of PE via the 'Kennedy' pathway. PE is the second most abundant phospholipid of membranes in mammals and is involved in various membrane-related cellular processes. The enzyme is critical for the synthesis of several PE species and also catalyzes the synthesis of plasmanyl-PE, a lipid required for proper myelination and neurodevelopment, from 1-alkyl-2-acylglycerol.</text>
</comment>
<dbReference type="Gene3D" id="1.20.120.1760">
    <property type="match status" value="1"/>
</dbReference>
<reference evidence="29" key="2">
    <citation type="submission" date="2025-08" db="UniProtKB">
        <authorList>
            <consortium name="Ensembl"/>
        </authorList>
    </citation>
    <scope>IDENTIFICATION</scope>
</reference>
<evidence type="ECO:0000256" key="24">
    <source>
        <dbReference type="ARBA" id="ARBA00059224"/>
    </source>
</evidence>
<keyword evidence="10" id="KW-0256">Endoplasmic reticulum</keyword>
<evidence type="ECO:0000256" key="13">
    <source>
        <dbReference type="ARBA" id="ARBA00022989"/>
    </source>
</evidence>
<reference evidence="29 30" key="1">
    <citation type="journal article" date="2007" name="Nature">
        <title>Genome of the marsupial Monodelphis domestica reveals innovation in non-coding sequences.</title>
        <authorList>
            <person name="Mikkelsen T.S."/>
            <person name="Wakefield M.J."/>
            <person name="Aken B."/>
            <person name="Amemiya C.T."/>
            <person name="Chang J.L."/>
            <person name="Duke S."/>
            <person name="Garber M."/>
            <person name="Gentles A.J."/>
            <person name="Goodstadt L."/>
            <person name="Heger A."/>
            <person name="Jurka J."/>
            <person name="Kamal M."/>
            <person name="Mauceli E."/>
            <person name="Searle S.M."/>
            <person name="Sharpe T."/>
            <person name="Baker M.L."/>
            <person name="Batzer M.A."/>
            <person name="Benos P.V."/>
            <person name="Belov K."/>
            <person name="Clamp M."/>
            <person name="Cook A."/>
            <person name="Cuff J."/>
            <person name="Das R."/>
            <person name="Davidow L."/>
            <person name="Deakin J.E."/>
            <person name="Fazzari M.J."/>
            <person name="Glass J.L."/>
            <person name="Grabherr M."/>
            <person name="Greally J.M."/>
            <person name="Gu W."/>
            <person name="Hore T.A."/>
            <person name="Huttley G.A."/>
            <person name="Kleber M."/>
            <person name="Jirtle R.L."/>
            <person name="Koina E."/>
            <person name="Lee J.T."/>
            <person name="Mahony S."/>
            <person name="Marra M.A."/>
            <person name="Miller R.D."/>
            <person name="Nicholls R.D."/>
            <person name="Oda M."/>
            <person name="Papenfuss A.T."/>
            <person name="Parra Z.E."/>
            <person name="Pollock D.D."/>
            <person name="Ray D.A."/>
            <person name="Schein J.E."/>
            <person name="Speed T.P."/>
            <person name="Thompson K."/>
            <person name="VandeBerg J.L."/>
            <person name="Wade C.M."/>
            <person name="Walker J.A."/>
            <person name="Waters P.D."/>
            <person name="Webber C."/>
            <person name="Weidman J.R."/>
            <person name="Xie X."/>
            <person name="Zody M.C."/>
            <person name="Baldwin J."/>
            <person name="Abdouelleil A."/>
            <person name="Abdulkadir J."/>
            <person name="Abebe A."/>
            <person name="Abera B."/>
            <person name="Abreu J."/>
            <person name="Acer S.C."/>
            <person name="Aftuck L."/>
            <person name="Alexander A."/>
            <person name="An P."/>
            <person name="Anderson E."/>
            <person name="Anderson S."/>
            <person name="Arachi H."/>
            <person name="Azer M."/>
            <person name="Bachantsang P."/>
            <person name="Barry A."/>
            <person name="Bayul T."/>
            <person name="Berlin A."/>
            <person name="Bessette D."/>
            <person name="Bloom T."/>
            <person name="Bloom T."/>
            <person name="Boguslavskiy L."/>
            <person name="Bonnet C."/>
            <person name="Boukhgalter B."/>
            <person name="Bourzgui I."/>
            <person name="Brown A."/>
            <person name="Cahill P."/>
            <person name="Channer S."/>
            <person name="Cheshatsang Y."/>
            <person name="Chuda L."/>
            <person name="Citroen M."/>
            <person name="Collymore A."/>
            <person name="Cooke P."/>
            <person name="Costello M."/>
            <person name="D'Aco K."/>
            <person name="Daza R."/>
            <person name="De Haan G."/>
            <person name="DeGray S."/>
            <person name="DeMaso C."/>
            <person name="Dhargay N."/>
            <person name="Dooley K."/>
            <person name="Dooley E."/>
            <person name="Doricent M."/>
            <person name="Dorje P."/>
            <person name="Dorjee K."/>
            <person name="Dupes A."/>
            <person name="Elong R."/>
            <person name="Falk J."/>
            <person name="Farina A."/>
            <person name="Faro S."/>
            <person name="Ferguson D."/>
            <person name="Fisher S."/>
            <person name="Foley C.D."/>
            <person name="Franke A."/>
            <person name="Friedrich D."/>
            <person name="Gadbois L."/>
            <person name="Gearin G."/>
            <person name="Gearin C.R."/>
            <person name="Giannoukos G."/>
            <person name="Goode T."/>
            <person name="Graham J."/>
            <person name="Grandbois E."/>
            <person name="Grewal S."/>
            <person name="Gyaltsen K."/>
            <person name="Hafez N."/>
            <person name="Hagos B."/>
            <person name="Hall J."/>
            <person name="Henson C."/>
            <person name="Hollinger A."/>
            <person name="Honan T."/>
            <person name="Huard M.D."/>
            <person name="Hughes L."/>
            <person name="Hurhula B."/>
            <person name="Husby M.E."/>
            <person name="Kamat A."/>
            <person name="Kanga B."/>
            <person name="Kashin S."/>
            <person name="Khazanovich D."/>
            <person name="Kisner P."/>
            <person name="Lance K."/>
            <person name="Lara M."/>
            <person name="Lee W."/>
            <person name="Lennon N."/>
            <person name="Letendre F."/>
            <person name="LeVine R."/>
            <person name="Lipovsky A."/>
            <person name="Liu X."/>
            <person name="Liu J."/>
            <person name="Liu S."/>
            <person name="Lokyitsang T."/>
            <person name="Lokyitsang Y."/>
            <person name="Lubonja R."/>
            <person name="Lui A."/>
            <person name="MacDonald P."/>
            <person name="Magnisalis V."/>
            <person name="Maru K."/>
            <person name="Matthews C."/>
            <person name="McCusker W."/>
            <person name="McDonough S."/>
            <person name="Mehta T."/>
            <person name="Meldrim J."/>
            <person name="Meneus L."/>
            <person name="Mihai O."/>
            <person name="Mihalev A."/>
            <person name="Mihova T."/>
            <person name="Mittelman R."/>
            <person name="Mlenga V."/>
            <person name="Montmayeur A."/>
            <person name="Mulrain L."/>
            <person name="Navidi A."/>
            <person name="Naylor J."/>
            <person name="Negash T."/>
            <person name="Nguyen T."/>
            <person name="Nguyen N."/>
            <person name="Nicol R."/>
            <person name="Norbu C."/>
            <person name="Norbu N."/>
            <person name="Novod N."/>
            <person name="O'Neill B."/>
            <person name="Osman S."/>
            <person name="Markiewicz E."/>
            <person name="Oyono O.L."/>
            <person name="Patti C."/>
            <person name="Phunkhang P."/>
            <person name="Pierre F."/>
            <person name="Priest M."/>
            <person name="Raghuraman S."/>
            <person name="Rege F."/>
            <person name="Reyes R."/>
            <person name="Rise C."/>
            <person name="Rogov P."/>
            <person name="Ross K."/>
            <person name="Ryan E."/>
            <person name="Settipalli S."/>
            <person name="Shea T."/>
            <person name="Sherpa N."/>
            <person name="Shi L."/>
            <person name="Shih D."/>
            <person name="Sparrow T."/>
            <person name="Spaulding J."/>
            <person name="Stalker J."/>
            <person name="Stange-Thomann N."/>
            <person name="Stavropoulos S."/>
            <person name="Stone C."/>
            <person name="Strader C."/>
            <person name="Tesfaye S."/>
            <person name="Thomson T."/>
            <person name="Thoulutsang Y."/>
            <person name="Thoulutsang D."/>
            <person name="Topham K."/>
            <person name="Topping I."/>
            <person name="Tsamla T."/>
            <person name="Vassiliev H."/>
            <person name="Vo A."/>
            <person name="Wangchuk T."/>
            <person name="Wangdi T."/>
            <person name="Weiand M."/>
            <person name="Wilkinson J."/>
            <person name="Wilson A."/>
            <person name="Yadav S."/>
            <person name="Young G."/>
            <person name="Yu Q."/>
            <person name="Zembek L."/>
            <person name="Zhong D."/>
            <person name="Zimmer A."/>
            <person name="Zwirko Z."/>
            <person name="Jaffe D.B."/>
            <person name="Alvarez P."/>
            <person name="Brockman W."/>
            <person name="Butler J."/>
            <person name="Chin C."/>
            <person name="Gnerre S."/>
            <person name="MacCallum I."/>
            <person name="Graves J.A."/>
            <person name="Ponting C.P."/>
            <person name="Breen M."/>
            <person name="Samollow P.B."/>
            <person name="Lander E.S."/>
            <person name="Lindblad-Toh K."/>
        </authorList>
    </citation>
    <scope>NUCLEOTIDE SEQUENCE [LARGE SCALE GENOMIC DNA]</scope>
</reference>
<dbReference type="eggNOG" id="KOG2877">
    <property type="taxonomic scope" value="Eukaryota"/>
</dbReference>
<keyword evidence="14" id="KW-0007">Acetylation</keyword>
<evidence type="ECO:0000256" key="27">
    <source>
        <dbReference type="RuleBase" id="RU003750"/>
    </source>
</evidence>
<evidence type="ECO:0000256" key="4">
    <source>
        <dbReference type="ARBA" id="ARBA00005189"/>
    </source>
</evidence>
<dbReference type="FunFam" id="1.20.120.1760:FF:000006">
    <property type="entry name" value="Putative ethanolaminephosphotransferase 1"/>
    <property type="match status" value="1"/>
</dbReference>
<dbReference type="PANTHER" id="PTHR10414">
    <property type="entry name" value="ETHANOLAMINEPHOSPHOTRANSFERASE"/>
    <property type="match status" value="1"/>
</dbReference>
<feature type="transmembrane region" description="Helical" evidence="28">
    <location>
        <begin position="122"/>
        <end position="140"/>
    </location>
</feature>
<evidence type="ECO:0000256" key="9">
    <source>
        <dbReference type="ARBA" id="ARBA00022723"/>
    </source>
</evidence>
<dbReference type="PROSITE" id="PS00379">
    <property type="entry name" value="CDP_ALCOHOL_P_TRANSF"/>
    <property type="match status" value="1"/>
</dbReference>
<dbReference type="GO" id="GO:0005789">
    <property type="term" value="C:endoplasmic reticulum membrane"/>
    <property type="evidence" value="ECO:0000318"/>
    <property type="project" value="GO_Central"/>
</dbReference>
<comment type="cofactor">
    <cofactor evidence="2">
        <name>Mg(2+)</name>
        <dbReference type="ChEBI" id="CHEBI:18420"/>
    </cofactor>
</comment>
<comment type="pathway">
    <text evidence="4">Lipid metabolism.</text>
</comment>
<dbReference type="GO" id="GO:0006646">
    <property type="term" value="P:phosphatidylethanolamine biosynthetic process"/>
    <property type="evidence" value="ECO:0000318"/>
    <property type="project" value="GO_Central"/>
</dbReference>
<dbReference type="InterPro" id="IPR014472">
    <property type="entry name" value="CHOPT"/>
</dbReference>
<comment type="pathway">
    <text evidence="20">Phospholipid metabolism; phosphatidylethanolamine biosynthesis; phosphatidylethanolamine from ethanolamine: step 3/3.</text>
</comment>
<evidence type="ECO:0000256" key="8">
    <source>
        <dbReference type="ARBA" id="ARBA00022692"/>
    </source>
</evidence>
<evidence type="ECO:0000256" key="26">
    <source>
        <dbReference type="ARBA" id="ARBA00083013"/>
    </source>
</evidence>
<evidence type="ECO:0000313" key="29">
    <source>
        <dbReference type="Ensembl" id="ENSMODP00000039867.1"/>
    </source>
</evidence>
<dbReference type="Ensembl" id="ENSMODT00000042972.2">
    <property type="protein sequence ID" value="ENSMODP00000039867.1"/>
    <property type="gene ID" value="ENSMODG00000028474.2"/>
</dbReference>
<dbReference type="InParanoid" id="K7E266"/>
<feature type="transmembrane region" description="Helical" evidence="28">
    <location>
        <begin position="220"/>
        <end position="244"/>
    </location>
</feature>
<keyword evidence="11" id="KW-0460">Magnesium</keyword>
<feature type="transmembrane region" description="Helical" evidence="28">
    <location>
        <begin position="357"/>
        <end position="376"/>
    </location>
</feature>
<dbReference type="AlphaFoldDB" id="K7E266"/>
<comment type="similarity">
    <text evidence="5 27">Belongs to the CDP-alcohol phosphatidyltransferase class-I family.</text>
</comment>
<evidence type="ECO:0000256" key="25">
    <source>
        <dbReference type="ARBA" id="ARBA00070294"/>
    </source>
</evidence>
<evidence type="ECO:0000256" key="12">
    <source>
        <dbReference type="ARBA" id="ARBA00022933"/>
    </source>
</evidence>
<keyword evidence="6" id="KW-0444">Lipid biosynthesis</keyword>
<keyword evidence="15" id="KW-0443">Lipid metabolism</keyword>
<evidence type="ECO:0000256" key="1">
    <source>
        <dbReference type="ARBA" id="ARBA00001936"/>
    </source>
</evidence>
<evidence type="ECO:0000256" key="3">
    <source>
        <dbReference type="ARBA" id="ARBA00004477"/>
    </source>
</evidence>
<dbReference type="GO" id="GO:0005794">
    <property type="term" value="C:Golgi apparatus"/>
    <property type="evidence" value="ECO:0000318"/>
    <property type="project" value="GO_Central"/>
</dbReference>
<evidence type="ECO:0000256" key="15">
    <source>
        <dbReference type="ARBA" id="ARBA00023098"/>
    </source>
</evidence>
<dbReference type="HOGENOM" id="CLU_035066_2_0_1"/>
<proteinExistence type="inferred from homology"/>
<comment type="catalytic activity">
    <reaction evidence="23">
        <text>1-O-alkyl-2-acyl-sn-glycerol + CDP-ethanolamine = a 1-O-alkyl-2-acyl-sn-glycero-3-phosphoethanolamine + CMP + H(+)</text>
        <dbReference type="Rhea" id="RHEA:36187"/>
        <dbReference type="ChEBI" id="CHEBI:15378"/>
        <dbReference type="ChEBI" id="CHEBI:52595"/>
        <dbReference type="ChEBI" id="CHEBI:57876"/>
        <dbReference type="ChEBI" id="CHEBI:60377"/>
        <dbReference type="ChEBI" id="CHEBI:60520"/>
    </reaction>
    <physiologicalReaction direction="left-to-right" evidence="23">
        <dbReference type="Rhea" id="RHEA:36188"/>
    </physiologicalReaction>
</comment>
<dbReference type="GO" id="GO:0004307">
    <property type="term" value="F:ethanolaminephosphotransferase activity"/>
    <property type="evidence" value="ECO:0000318"/>
    <property type="project" value="GO_Central"/>
</dbReference>
<accession>K7E266</accession>
<dbReference type="GeneTree" id="ENSGT00950000183117"/>
<evidence type="ECO:0000256" key="16">
    <source>
        <dbReference type="ARBA" id="ARBA00023136"/>
    </source>
</evidence>
<dbReference type="OMA" id="VWQKPFL"/>
<evidence type="ECO:0000256" key="10">
    <source>
        <dbReference type="ARBA" id="ARBA00022824"/>
    </source>
</evidence>
<keyword evidence="7 27" id="KW-0808">Transferase</keyword>
<evidence type="ECO:0000256" key="18">
    <source>
        <dbReference type="ARBA" id="ARBA00023211"/>
    </source>
</evidence>
<evidence type="ECO:0000256" key="2">
    <source>
        <dbReference type="ARBA" id="ARBA00001946"/>
    </source>
</evidence>
<evidence type="ECO:0000256" key="6">
    <source>
        <dbReference type="ARBA" id="ARBA00022516"/>
    </source>
</evidence>
<evidence type="ECO:0000256" key="17">
    <source>
        <dbReference type="ARBA" id="ARBA00023209"/>
    </source>
</evidence>
<evidence type="ECO:0000256" key="14">
    <source>
        <dbReference type="ARBA" id="ARBA00022990"/>
    </source>
</evidence>
<keyword evidence="30" id="KW-1185">Reference proteome</keyword>
<dbReference type="PIRSF" id="PIRSF015665">
    <property type="entry name" value="CHOPT"/>
    <property type="match status" value="1"/>
</dbReference>
<evidence type="ECO:0000256" key="28">
    <source>
        <dbReference type="SAM" id="Phobius"/>
    </source>
</evidence>
<dbReference type="Pfam" id="PF01066">
    <property type="entry name" value="CDP-OH_P_transf"/>
    <property type="match status" value="1"/>
</dbReference>
<evidence type="ECO:0000256" key="21">
    <source>
        <dbReference type="ARBA" id="ARBA00038986"/>
    </source>
</evidence>
<dbReference type="PANTHER" id="PTHR10414:SF35">
    <property type="entry name" value="SELENOPROTEIN I"/>
    <property type="match status" value="1"/>
</dbReference>
<dbReference type="InterPro" id="IPR000462">
    <property type="entry name" value="CDP-OH_P_trans"/>
</dbReference>
<comment type="catalytic activity">
    <reaction evidence="22">
        <text>CDP-ethanolamine + a 1,2-diacyl-sn-glycerol = a 1,2-diacyl-sn-glycero-3-phosphoethanolamine + CMP + H(+)</text>
        <dbReference type="Rhea" id="RHEA:32943"/>
        <dbReference type="ChEBI" id="CHEBI:15378"/>
        <dbReference type="ChEBI" id="CHEBI:17815"/>
        <dbReference type="ChEBI" id="CHEBI:57876"/>
        <dbReference type="ChEBI" id="CHEBI:60377"/>
        <dbReference type="ChEBI" id="CHEBI:64612"/>
        <dbReference type="EC" id="2.7.8.1"/>
    </reaction>
    <physiologicalReaction direction="left-to-right" evidence="22">
        <dbReference type="Rhea" id="RHEA:32944"/>
    </physiologicalReaction>
</comment>
<name>K7E266_MONDO</name>
<protein>
    <recommendedName>
        <fullName evidence="25">Ethanolaminephosphotransferase 1</fullName>
        <ecNumber evidence="21">2.7.8.1</ecNumber>
    </recommendedName>
    <alternativeName>
        <fullName evidence="26">Selenoprotein I</fullName>
    </alternativeName>
</protein>
<reference evidence="29" key="3">
    <citation type="submission" date="2025-09" db="UniProtKB">
        <authorList>
            <consortium name="Ensembl"/>
        </authorList>
    </citation>
    <scope>IDENTIFICATION</scope>
</reference>
<dbReference type="STRING" id="13616.ENSMODP00000039867"/>
<evidence type="ECO:0000256" key="22">
    <source>
        <dbReference type="ARBA" id="ARBA00048120"/>
    </source>
</evidence>
<dbReference type="EC" id="2.7.8.1" evidence="21"/>
<comment type="subcellular location">
    <subcellularLocation>
        <location evidence="3">Endoplasmic reticulum membrane</location>
        <topology evidence="3">Multi-pass membrane protein</topology>
    </subcellularLocation>
</comment>
<feature type="transmembrane region" description="Helical" evidence="28">
    <location>
        <begin position="382"/>
        <end position="402"/>
    </location>
</feature>
<organism evidence="29 30">
    <name type="scientific">Monodelphis domestica</name>
    <name type="common">Gray short-tailed opossum</name>
    <dbReference type="NCBI Taxonomy" id="13616"/>
    <lineage>
        <taxon>Eukaryota</taxon>
        <taxon>Metazoa</taxon>
        <taxon>Chordata</taxon>
        <taxon>Craniata</taxon>
        <taxon>Vertebrata</taxon>
        <taxon>Euteleostomi</taxon>
        <taxon>Mammalia</taxon>
        <taxon>Metatheria</taxon>
        <taxon>Didelphimorphia</taxon>
        <taxon>Didelphidae</taxon>
        <taxon>Monodelphis</taxon>
    </lineage>
</organism>
<dbReference type="InterPro" id="IPR043130">
    <property type="entry name" value="CDP-OH_PTrfase_TM_dom"/>
</dbReference>
<dbReference type="InterPro" id="IPR048254">
    <property type="entry name" value="CDP_ALCOHOL_P_TRANSF_CS"/>
</dbReference>